<proteinExistence type="inferred from homology"/>
<dbReference type="CDD" id="cd00609">
    <property type="entry name" value="AAT_like"/>
    <property type="match status" value="1"/>
</dbReference>
<evidence type="ECO:0000256" key="4">
    <source>
        <dbReference type="ARBA" id="ARBA00022576"/>
    </source>
</evidence>
<feature type="domain" description="Aminotransferase class I/classII large" evidence="7">
    <location>
        <begin position="40"/>
        <end position="376"/>
    </location>
</feature>
<dbReference type="FunFam" id="3.40.640.10:FF:000053">
    <property type="entry name" value="Aminotransferase, class I"/>
    <property type="match status" value="1"/>
</dbReference>
<dbReference type="Gene3D" id="3.90.1150.10">
    <property type="entry name" value="Aspartate Aminotransferase, domain 1"/>
    <property type="match status" value="1"/>
</dbReference>
<dbReference type="InterPro" id="IPR004839">
    <property type="entry name" value="Aminotransferase_I/II_large"/>
</dbReference>
<evidence type="ECO:0000256" key="3">
    <source>
        <dbReference type="ARBA" id="ARBA00011738"/>
    </source>
</evidence>
<keyword evidence="5" id="KW-0808">Transferase</keyword>
<dbReference type="Gene3D" id="3.40.640.10">
    <property type="entry name" value="Type I PLP-dependent aspartate aminotransferase-like (Major domain)"/>
    <property type="match status" value="1"/>
</dbReference>
<comment type="cofactor">
    <cofactor evidence="1">
        <name>pyridoxal 5'-phosphate</name>
        <dbReference type="ChEBI" id="CHEBI:597326"/>
    </cofactor>
</comment>
<dbReference type="AlphaFoldDB" id="A0A2W1N884"/>
<reference evidence="8" key="1">
    <citation type="submission" date="2018-06" db="EMBL/GenBank/DDBJ databases">
        <title>Paenibacillus xerothermodurans sp. nov. an extremely dry heat resistant spore forming bacterium isolated from the soil of Cape Canaveral, Florida.</title>
        <authorList>
            <person name="Seuylemezian A."/>
            <person name="Kaur N."/>
            <person name="Patil P."/>
            <person name="Patil P."/>
            <person name="Mayilraj S."/>
            <person name="Vaishampayan P."/>
        </authorList>
    </citation>
    <scope>NUCLEOTIDE SEQUENCE [LARGE SCALE GENOMIC DNA]</scope>
    <source>
        <strain evidence="8">ATCC 27380</strain>
    </source>
</reference>
<name>A0A2W1N884_PAEXE</name>
<keyword evidence="9" id="KW-1185">Reference proteome</keyword>
<accession>A0A2W1N884</accession>
<dbReference type="InterPro" id="IPR015421">
    <property type="entry name" value="PyrdxlP-dep_Trfase_major"/>
</dbReference>
<gene>
    <name evidence="8" type="ORF">CBW46_011450</name>
</gene>
<evidence type="ECO:0000259" key="7">
    <source>
        <dbReference type="Pfam" id="PF00155"/>
    </source>
</evidence>
<evidence type="ECO:0000256" key="2">
    <source>
        <dbReference type="ARBA" id="ARBA00007441"/>
    </source>
</evidence>
<dbReference type="Pfam" id="PF00155">
    <property type="entry name" value="Aminotran_1_2"/>
    <property type="match status" value="1"/>
</dbReference>
<dbReference type="PANTHER" id="PTHR42790">
    <property type="entry name" value="AMINOTRANSFERASE"/>
    <property type="match status" value="1"/>
</dbReference>
<evidence type="ECO:0000313" key="9">
    <source>
        <dbReference type="Proteomes" id="UP000214746"/>
    </source>
</evidence>
<evidence type="ECO:0000256" key="5">
    <source>
        <dbReference type="ARBA" id="ARBA00022679"/>
    </source>
</evidence>
<evidence type="ECO:0000313" key="8">
    <source>
        <dbReference type="EMBL" id="PZE20769.1"/>
    </source>
</evidence>
<dbReference type="EMBL" id="NHRJ02000005">
    <property type="protein sequence ID" value="PZE20769.1"/>
    <property type="molecule type" value="Genomic_DNA"/>
</dbReference>
<keyword evidence="6" id="KW-0663">Pyridoxal phosphate</keyword>
<protein>
    <submittedName>
        <fullName evidence="8">PLP-dependent aminotransferase family protein</fullName>
    </submittedName>
</protein>
<dbReference type="InterPro" id="IPR050859">
    <property type="entry name" value="Class-I_PLP-dep_aminotransf"/>
</dbReference>
<dbReference type="RefSeq" id="WP_089200141.1">
    <property type="nucleotide sequence ID" value="NZ_NHRJ02000005.1"/>
</dbReference>
<dbReference type="OrthoDB" id="9802601at2"/>
<dbReference type="GO" id="GO:0008483">
    <property type="term" value="F:transaminase activity"/>
    <property type="evidence" value="ECO:0007669"/>
    <property type="project" value="UniProtKB-KW"/>
</dbReference>
<dbReference type="InterPro" id="IPR015422">
    <property type="entry name" value="PyrdxlP-dep_Trfase_small"/>
</dbReference>
<dbReference type="InterPro" id="IPR015424">
    <property type="entry name" value="PyrdxlP-dep_Trfase"/>
</dbReference>
<dbReference type="GO" id="GO:0030170">
    <property type="term" value="F:pyridoxal phosphate binding"/>
    <property type="evidence" value="ECO:0007669"/>
    <property type="project" value="InterPro"/>
</dbReference>
<sequence>MEYRFSDTIDSFKSSAVREILKLTQGKSIISLAGGLPNEQYFPIEAVKDAFNRVFEEGKQVLQYGLTEGYTPLRQSVAKHMERKNIHVGVDDMLITTGSQQAIDLLTRVYIDPGDVILVERPTYLAAIQIFQSHKARIISVECDADGMNLSDLELKIEQYNPKMIYVVPTFSNPAGKAWSVERRLGTLNICKRKNVLILEDDPYGELRFGGGEALPSIFSLDKHPEGCGVVYTSTFSKIVAPALRTGWAIGDPQVIRQMARAKQAADLHSSTMDQQALHQLFQHFDLNAHIDLVRTEYEKRMRQMVDLLHRQDWAGARWIEPKGGMFIWVELPEHIDTEQLLKLAVEEGVAFVPGISFYADEPQRNAMRLNFTHTDYAQMVEGFTRLDRAIQKMLQTV</sequence>
<evidence type="ECO:0000256" key="1">
    <source>
        <dbReference type="ARBA" id="ARBA00001933"/>
    </source>
</evidence>
<comment type="similarity">
    <text evidence="2">Belongs to the class-I pyridoxal-phosphate-dependent aminotransferase family.</text>
</comment>
<dbReference type="SUPFAM" id="SSF53383">
    <property type="entry name" value="PLP-dependent transferases"/>
    <property type="match status" value="1"/>
</dbReference>
<keyword evidence="4 8" id="KW-0032">Aminotransferase</keyword>
<evidence type="ECO:0000256" key="6">
    <source>
        <dbReference type="ARBA" id="ARBA00022898"/>
    </source>
</evidence>
<comment type="subunit">
    <text evidence="3">Homodimer.</text>
</comment>
<comment type="caution">
    <text evidence="8">The sequence shown here is derived from an EMBL/GenBank/DDBJ whole genome shotgun (WGS) entry which is preliminary data.</text>
</comment>
<organism evidence="8 9">
    <name type="scientific">Paenibacillus xerothermodurans</name>
    <dbReference type="NCBI Taxonomy" id="1977292"/>
    <lineage>
        <taxon>Bacteria</taxon>
        <taxon>Bacillati</taxon>
        <taxon>Bacillota</taxon>
        <taxon>Bacilli</taxon>
        <taxon>Bacillales</taxon>
        <taxon>Paenibacillaceae</taxon>
        <taxon>Paenibacillus</taxon>
    </lineage>
</organism>
<dbReference type="GO" id="GO:1901605">
    <property type="term" value="P:alpha-amino acid metabolic process"/>
    <property type="evidence" value="ECO:0007669"/>
    <property type="project" value="TreeGrafter"/>
</dbReference>
<dbReference type="Proteomes" id="UP000214746">
    <property type="component" value="Unassembled WGS sequence"/>
</dbReference>
<dbReference type="PANTHER" id="PTHR42790:SF19">
    <property type="entry name" value="KYNURENINE_ALPHA-AMINOADIPATE AMINOTRANSFERASE, MITOCHONDRIAL"/>
    <property type="match status" value="1"/>
</dbReference>